<keyword evidence="3" id="KW-1185">Reference proteome</keyword>
<sequence>MEPFHPDDQTNTFLRSNEPQSRRPLTPLPWKQLDSMAKPANFQGKMSLRTSKPLICRFSYAIVLGFFGNLEFRRDFCQKFSWTSINILVMEIVGPDGQIGPFSRSNKPE</sequence>
<dbReference type="AlphaFoldDB" id="A0A9J6ATW2"/>
<dbReference type="EMBL" id="JACXVP010000002">
    <property type="protein sequence ID" value="KAG5627723.1"/>
    <property type="molecule type" value="Genomic_DNA"/>
</dbReference>
<evidence type="ECO:0000313" key="2">
    <source>
        <dbReference type="EMBL" id="KAG5627723.1"/>
    </source>
</evidence>
<evidence type="ECO:0000313" key="3">
    <source>
        <dbReference type="Proteomes" id="UP000824120"/>
    </source>
</evidence>
<dbReference type="Proteomes" id="UP000824120">
    <property type="component" value="Chromosome 2"/>
</dbReference>
<feature type="compositionally biased region" description="Polar residues" evidence="1">
    <location>
        <begin position="9"/>
        <end position="19"/>
    </location>
</feature>
<comment type="caution">
    <text evidence="2">The sequence shown here is derived from an EMBL/GenBank/DDBJ whole genome shotgun (WGS) entry which is preliminary data.</text>
</comment>
<feature type="region of interest" description="Disordered" evidence="1">
    <location>
        <begin position="1"/>
        <end position="28"/>
    </location>
</feature>
<gene>
    <name evidence="2" type="ORF">H5410_012941</name>
</gene>
<reference evidence="2 3" key="1">
    <citation type="submission" date="2020-09" db="EMBL/GenBank/DDBJ databases">
        <title>De no assembly of potato wild relative species, Solanum commersonii.</title>
        <authorList>
            <person name="Cho K."/>
        </authorList>
    </citation>
    <scope>NUCLEOTIDE SEQUENCE [LARGE SCALE GENOMIC DNA]</scope>
    <source>
        <strain evidence="2">LZ3.2</strain>
        <tissue evidence="2">Leaf</tissue>
    </source>
</reference>
<proteinExistence type="predicted"/>
<protein>
    <submittedName>
        <fullName evidence="2">Uncharacterized protein</fullName>
    </submittedName>
</protein>
<accession>A0A9J6ATW2</accession>
<organism evidence="2 3">
    <name type="scientific">Solanum commersonii</name>
    <name type="common">Commerson's wild potato</name>
    <name type="synonym">Commerson's nightshade</name>
    <dbReference type="NCBI Taxonomy" id="4109"/>
    <lineage>
        <taxon>Eukaryota</taxon>
        <taxon>Viridiplantae</taxon>
        <taxon>Streptophyta</taxon>
        <taxon>Embryophyta</taxon>
        <taxon>Tracheophyta</taxon>
        <taxon>Spermatophyta</taxon>
        <taxon>Magnoliopsida</taxon>
        <taxon>eudicotyledons</taxon>
        <taxon>Gunneridae</taxon>
        <taxon>Pentapetalae</taxon>
        <taxon>asterids</taxon>
        <taxon>lamiids</taxon>
        <taxon>Solanales</taxon>
        <taxon>Solanaceae</taxon>
        <taxon>Solanoideae</taxon>
        <taxon>Solaneae</taxon>
        <taxon>Solanum</taxon>
    </lineage>
</organism>
<name>A0A9J6ATW2_SOLCO</name>
<evidence type="ECO:0000256" key="1">
    <source>
        <dbReference type="SAM" id="MobiDB-lite"/>
    </source>
</evidence>